<evidence type="ECO:0000313" key="2">
    <source>
        <dbReference type="Proteomes" id="UP000053105"/>
    </source>
</evidence>
<accession>A0A0N0U7H1</accession>
<dbReference type="Proteomes" id="UP000053105">
    <property type="component" value="Unassembled WGS sequence"/>
</dbReference>
<organism evidence="1 2">
    <name type="scientific">Melipona quadrifasciata</name>
    <dbReference type="NCBI Taxonomy" id="166423"/>
    <lineage>
        <taxon>Eukaryota</taxon>
        <taxon>Metazoa</taxon>
        <taxon>Ecdysozoa</taxon>
        <taxon>Arthropoda</taxon>
        <taxon>Hexapoda</taxon>
        <taxon>Insecta</taxon>
        <taxon>Pterygota</taxon>
        <taxon>Neoptera</taxon>
        <taxon>Endopterygota</taxon>
        <taxon>Hymenoptera</taxon>
        <taxon>Apocrita</taxon>
        <taxon>Aculeata</taxon>
        <taxon>Apoidea</taxon>
        <taxon>Anthophila</taxon>
        <taxon>Apidae</taxon>
        <taxon>Melipona</taxon>
    </lineage>
</organism>
<dbReference type="OrthoDB" id="7597826at2759"/>
<proteinExistence type="predicted"/>
<protein>
    <submittedName>
        <fullName evidence="1">Uncharacterized protein</fullName>
    </submittedName>
</protein>
<dbReference type="AlphaFoldDB" id="A0A0N0U7H1"/>
<evidence type="ECO:0000313" key="1">
    <source>
        <dbReference type="EMBL" id="KOX80652.1"/>
    </source>
</evidence>
<gene>
    <name evidence="1" type="ORF">WN51_05507</name>
</gene>
<dbReference type="EMBL" id="KQ435699">
    <property type="protein sequence ID" value="KOX80652.1"/>
    <property type="molecule type" value="Genomic_DNA"/>
</dbReference>
<name>A0A0N0U7H1_9HYME</name>
<reference evidence="1 2" key="1">
    <citation type="submission" date="2015-07" db="EMBL/GenBank/DDBJ databases">
        <title>The genome of Melipona quadrifasciata.</title>
        <authorList>
            <person name="Pan H."/>
            <person name="Kapheim K."/>
        </authorList>
    </citation>
    <scope>NUCLEOTIDE SEQUENCE [LARGE SCALE GENOMIC DNA]</scope>
    <source>
        <strain evidence="1">0111107301</strain>
        <tissue evidence="1">Whole body</tissue>
    </source>
</reference>
<sequence>MSKCVSEKICDALLIKEQHIFTKNEVLACFGTIAVVTLTFSMVPVRHTPKENCSSFWQRPVALKRLEKTTSFYNPSYILCVGTYFVNCLIWGAIELTYLAFTEHVCALFKIVSSHLKGATNDYIMKQCDKANIYRRIIFAVSIHTRAIKLVVSTVDPVGGKNKLLVERNLKLLEATVNHAAAPSHAELLLFIQCYYLFKIAAKRKMGKRREGKCTDVHGGQLYFNRDTSWIASYPNESRLIRRIACSFNLYSPRSARCSYSYGTCRTGQY</sequence>
<keyword evidence="2" id="KW-1185">Reference proteome</keyword>